<keyword evidence="4 7" id="KW-0067">ATP-binding</keyword>
<dbReference type="AlphaFoldDB" id="I4HFY5"/>
<dbReference type="GO" id="GO:0005524">
    <property type="term" value="F:ATP binding"/>
    <property type="evidence" value="ECO:0007669"/>
    <property type="project" value="UniProtKB-UniRule"/>
</dbReference>
<accession>I4HFY5</accession>
<evidence type="ECO:0000313" key="11">
    <source>
        <dbReference type="Proteomes" id="UP000004775"/>
    </source>
</evidence>
<comment type="cofactor">
    <cofactor evidence="7">
        <name>Zn(2+)</name>
        <dbReference type="ChEBI" id="CHEBI:29105"/>
    </cofactor>
    <text evidence="7">Binds 1 zinc ion per subunit.</text>
</comment>
<comment type="caution">
    <text evidence="7">Lacks conserved residue(s) required for the propagation of feature annotation.</text>
</comment>
<dbReference type="CDD" id="cd00814">
    <property type="entry name" value="MetRS_core"/>
    <property type="match status" value="1"/>
</dbReference>
<evidence type="ECO:0000256" key="7">
    <source>
        <dbReference type="HAMAP-Rule" id="MF_01228"/>
    </source>
</evidence>
<evidence type="ECO:0000256" key="1">
    <source>
        <dbReference type="ARBA" id="ARBA00003314"/>
    </source>
</evidence>
<dbReference type="EC" id="6.1.1.10" evidence="7"/>
<dbReference type="InterPro" id="IPR041872">
    <property type="entry name" value="Anticodon_Met"/>
</dbReference>
<dbReference type="SUPFAM" id="SSF52374">
    <property type="entry name" value="Nucleotidylyl transferase"/>
    <property type="match status" value="1"/>
</dbReference>
<dbReference type="PRINTS" id="PR01041">
    <property type="entry name" value="TRNASYNTHMET"/>
</dbReference>
<comment type="caution">
    <text evidence="10">The sequence shown here is derived from an EMBL/GenBank/DDBJ whole genome shotgun (WGS) entry which is preliminary data.</text>
</comment>
<dbReference type="Gene3D" id="3.40.50.620">
    <property type="entry name" value="HUPs"/>
    <property type="match status" value="1"/>
</dbReference>
<dbReference type="HAMAP" id="MF_01228">
    <property type="entry name" value="Met_tRNA_synth_type2"/>
    <property type="match status" value="1"/>
</dbReference>
<evidence type="ECO:0000256" key="5">
    <source>
        <dbReference type="ARBA" id="ARBA00022917"/>
    </source>
</evidence>
<dbReference type="PANTHER" id="PTHR43326:SF1">
    <property type="entry name" value="METHIONINE--TRNA LIGASE, MITOCHONDRIAL"/>
    <property type="match status" value="1"/>
</dbReference>
<evidence type="ECO:0000256" key="2">
    <source>
        <dbReference type="ARBA" id="ARBA00022598"/>
    </source>
</evidence>
<dbReference type="RefSeq" id="WP_002795404.1">
    <property type="nucleotide sequence ID" value="NZ_HE973721.1"/>
</dbReference>
<evidence type="ECO:0000256" key="3">
    <source>
        <dbReference type="ARBA" id="ARBA00022741"/>
    </source>
</evidence>
<dbReference type="SUPFAM" id="SSF47323">
    <property type="entry name" value="Anticodon-binding domain of a subclass of class I aminoacyl-tRNA synthetases"/>
    <property type="match status" value="1"/>
</dbReference>
<dbReference type="InterPro" id="IPR033911">
    <property type="entry name" value="MetRS_core"/>
</dbReference>
<comment type="function">
    <text evidence="1 7">Is required not only for elongation of protein synthesis but also for the initiation of all mRNA translation through initiator tRNA(fMet) aminoacylation.</text>
</comment>
<evidence type="ECO:0000256" key="6">
    <source>
        <dbReference type="ARBA" id="ARBA00023146"/>
    </source>
</evidence>
<comment type="catalytic activity">
    <reaction evidence="7">
        <text>tRNA(Met) + L-methionine + ATP = L-methionyl-tRNA(Met) + AMP + diphosphate</text>
        <dbReference type="Rhea" id="RHEA:13481"/>
        <dbReference type="Rhea" id="RHEA-COMP:9667"/>
        <dbReference type="Rhea" id="RHEA-COMP:9698"/>
        <dbReference type="ChEBI" id="CHEBI:30616"/>
        <dbReference type="ChEBI" id="CHEBI:33019"/>
        <dbReference type="ChEBI" id="CHEBI:57844"/>
        <dbReference type="ChEBI" id="CHEBI:78442"/>
        <dbReference type="ChEBI" id="CHEBI:78530"/>
        <dbReference type="ChEBI" id="CHEBI:456215"/>
        <dbReference type="EC" id="6.1.1.10"/>
    </reaction>
</comment>
<dbReference type="InterPro" id="IPR014758">
    <property type="entry name" value="Met-tRNA_synth"/>
</dbReference>
<keyword evidence="7" id="KW-0862">Zinc</keyword>
<dbReference type="HOGENOM" id="CLU_009710_9_2_3"/>
<comment type="subcellular location">
    <subcellularLocation>
        <location evidence="7">Cytoplasm</location>
    </subcellularLocation>
</comment>
<dbReference type="CDD" id="cd07957">
    <property type="entry name" value="Anticodon_Ia_Met"/>
    <property type="match status" value="1"/>
</dbReference>
<dbReference type="NCBIfam" id="NF008900">
    <property type="entry name" value="PRK12267.1"/>
    <property type="match status" value="1"/>
</dbReference>
<dbReference type="NCBIfam" id="TIGR00398">
    <property type="entry name" value="metG"/>
    <property type="match status" value="1"/>
</dbReference>
<dbReference type="PANTHER" id="PTHR43326">
    <property type="entry name" value="METHIONYL-TRNA SYNTHETASE"/>
    <property type="match status" value="1"/>
</dbReference>
<feature type="short sequence motif" description="'HIGH' region" evidence="7">
    <location>
        <begin position="11"/>
        <end position="21"/>
    </location>
</feature>
<keyword evidence="6 7" id="KW-0030">Aminoacyl-tRNA synthetase</keyword>
<name>I4HFY5_MICAE</name>
<comment type="subunit">
    <text evidence="7">Monomer.</text>
</comment>
<dbReference type="InterPro" id="IPR014729">
    <property type="entry name" value="Rossmann-like_a/b/a_fold"/>
</dbReference>
<dbReference type="Gene3D" id="2.170.220.10">
    <property type="match status" value="1"/>
</dbReference>
<sequence>MDKIHITTPIYYANGKPHLGHAYTMFLTDAYTRYYKLRSYETRLTTGLDEHGLKIERAALKHGKEPQQFVDQIATEFQDTWKRLDIIYDDFIRTSEPRHKKIANQVWKRMEENGDIYLDEYKGLYCVDCEQYYRESELQDGQLCPIHETPAELVSEPSYFFRMSKYQQKLIEYIQEHPDFIVPKTRKNEVMSFLLNNKLADLSISRTSFQWGIPVSGTQEHIMYVWVDALVNYISSLGGIETEEFKRFWPVTVHFLAKDILRFHAVYWPCMLFSANIPLPKRLVVHGWWTIQNRKISKSNPATRVDPMLLAEIFSSDGLRYFLLEGTTLGHDGDLVYENVIDTLNTDLANKLGNLVSRVTKMAQRYLDGIITPLPDAPKQELDAELEKRAYETADAVAKNMESYNPSAALKTVISYVSWLNVYLDKTAPWTLAKKPEGKERSAHILAQLIEALRWVSIIGYPFFPNLSLKIRQQIGVEEPMIWPILFQPTTRTVQPDDILFQKLDLREVKDLLSSVLLSQPPKV</sequence>
<keyword evidence="7" id="KW-0963">Cytoplasm</keyword>
<evidence type="ECO:0000259" key="8">
    <source>
        <dbReference type="Pfam" id="PF09334"/>
    </source>
</evidence>
<dbReference type="Proteomes" id="UP000004775">
    <property type="component" value="Unassembled WGS sequence"/>
</dbReference>
<evidence type="ECO:0000313" key="10">
    <source>
        <dbReference type="EMBL" id="CCI20959.1"/>
    </source>
</evidence>
<keyword evidence="2 7" id="KW-0436">Ligase</keyword>
<feature type="short sequence motif" description="'KMSKS' region" evidence="7">
    <location>
        <begin position="295"/>
        <end position="299"/>
    </location>
</feature>
<dbReference type="Gene3D" id="1.10.730.10">
    <property type="entry name" value="Isoleucyl-tRNA Synthetase, Domain 1"/>
    <property type="match status" value="1"/>
</dbReference>
<gene>
    <name evidence="7" type="primary">metG</name>
    <name evidence="10" type="ORF">MICAH_10012</name>
</gene>
<dbReference type="InterPro" id="IPR023457">
    <property type="entry name" value="Met-tRNA_synth_2"/>
</dbReference>
<feature type="domain" description="Methionyl/Leucyl tRNA synthetase" evidence="8">
    <location>
        <begin position="143"/>
        <end position="359"/>
    </location>
</feature>
<organism evidence="10 11">
    <name type="scientific">Microcystis aeruginosa PCC 9809</name>
    <dbReference type="NCBI Taxonomy" id="1160285"/>
    <lineage>
        <taxon>Bacteria</taxon>
        <taxon>Bacillati</taxon>
        <taxon>Cyanobacteriota</taxon>
        <taxon>Cyanophyceae</taxon>
        <taxon>Oscillatoriophycideae</taxon>
        <taxon>Chroococcales</taxon>
        <taxon>Microcystaceae</taxon>
        <taxon>Microcystis</taxon>
    </lineage>
</organism>
<feature type="binding site" evidence="7">
    <location>
        <position position="129"/>
    </location>
    <ligand>
        <name>Zn(2+)</name>
        <dbReference type="ChEBI" id="CHEBI:29105"/>
    </ligand>
</feature>
<comment type="similarity">
    <text evidence="7">Belongs to the class-I aminoacyl-tRNA synthetase family. MetG type 2A subfamily.</text>
</comment>
<evidence type="ECO:0000256" key="4">
    <source>
        <dbReference type="ARBA" id="ARBA00022840"/>
    </source>
</evidence>
<dbReference type="Pfam" id="PF19303">
    <property type="entry name" value="Anticodon_3"/>
    <property type="match status" value="1"/>
</dbReference>
<dbReference type="GO" id="GO:0006431">
    <property type="term" value="P:methionyl-tRNA aminoacylation"/>
    <property type="evidence" value="ECO:0007669"/>
    <property type="project" value="UniProtKB-UniRule"/>
</dbReference>
<proteinExistence type="inferred from homology"/>
<reference evidence="10 11" key="1">
    <citation type="submission" date="2012-04" db="EMBL/GenBank/DDBJ databases">
        <authorList>
            <person name="Genoscope - CEA"/>
        </authorList>
    </citation>
    <scope>NUCLEOTIDE SEQUENCE [LARGE SCALE GENOMIC DNA]</scope>
    <source>
        <strain evidence="10 11">9809</strain>
    </source>
</reference>
<keyword evidence="7" id="KW-0479">Metal-binding</keyword>
<feature type="binding site" evidence="7">
    <location>
        <position position="147"/>
    </location>
    <ligand>
        <name>Zn(2+)</name>
        <dbReference type="ChEBI" id="CHEBI:29105"/>
    </ligand>
</feature>
<dbReference type="InterPro" id="IPR015413">
    <property type="entry name" value="Methionyl/Leucyl_tRNA_Synth"/>
</dbReference>
<dbReference type="EMBL" id="CAIO01000001">
    <property type="protein sequence ID" value="CCI20959.1"/>
    <property type="molecule type" value="Genomic_DNA"/>
</dbReference>
<dbReference type="InterPro" id="IPR009080">
    <property type="entry name" value="tRNAsynth_Ia_anticodon-bd"/>
</dbReference>
<protein>
    <recommendedName>
        <fullName evidence="7">Methionine--tRNA ligase</fullName>
        <ecNumber evidence="7">6.1.1.10</ecNumber>
    </recommendedName>
    <alternativeName>
        <fullName evidence="7">Methionyl-tRNA synthetase</fullName>
        <shortName evidence="7">MetRS</shortName>
    </alternativeName>
</protein>
<dbReference type="Pfam" id="PF09334">
    <property type="entry name" value="tRNA-synt_1g"/>
    <property type="match status" value="1"/>
</dbReference>
<keyword evidence="3 7" id="KW-0547">Nucleotide-binding</keyword>
<feature type="domain" description="Methionyl-tRNA synthetase anticodon-binding" evidence="9">
    <location>
        <begin position="380"/>
        <end position="490"/>
    </location>
</feature>
<keyword evidence="5 7" id="KW-0648">Protein biosynthesis</keyword>
<evidence type="ECO:0000259" key="9">
    <source>
        <dbReference type="Pfam" id="PF19303"/>
    </source>
</evidence>
<dbReference type="GO" id="GO:0004825">
    <property type="term" value="F:methionine-tRNA ligase activity"/>
    <property type="evidence" value="ECO:0007669"/>
    <property type="project" value="UniProtKB-UniRule"/>
</dbReference>
<feature type="binding site" evidence="7">
    <location>
        <position position="126"/>
    </location>
    <ligand>
        <name>Zn(2+)</name>
        <dbReference type="ChEBI" id="CHEBI:29105"/>
    </ligand>
</feature>
<dbReference type="FunFam" id="2.170.220.10:FF:000002">
    <property type="entry name" value="Methionine--tRNA ligase"/>
    <property type="match status" value="1"/>
</dbReference>
<dbReference type="GO" id="GO:0046872">
    <property type="term" value="F:metal ion binding"/>
    <property type="evidence" value="ECO:0007669"/>
    <property type="project" value="UniProtKB-KW"/>
</dbReference>
<feature type="binding site" evidence="7">
    <location>
        <position position="144"/>
    </location>
    <ligand>
        <name>Zn(2+)</name>
        <dbReference type="ChEBI" id="CHEBI:29105"/>
    </ligand>
</feature>
<dbReference type="GO" id="GO:0005737">
    <property type="term" value="C:cytoplasm"/>
    <property type="evidence" value="ECO:0007669"/>
    <property type="project" value="UniProtKB-SubCell"/>
</dbReference>